<evidence type="ECO:0000259" key="4">
    <source>
        <dbReference type="Pfam" id="PF00884"/>
    </source>
</evidence>
<sequence precursor="true">MTCRLVPGFCLRSLCAVAIFVAPLVLPSSSAQADDRPNVVWIVADDLSPELGCYGYEGVETPNIDRLANEGVRYTRAFATAPVCSSSRSAFITGVYQTTTGTHHHRTADKPALRSPIEPLPVLMKRAGYFVSNGNSSMKRAGKSDYNFAFEGKLYDGPDWSKRKKGQSFFAQVQIHEPHRGFVQADPSRRATSMEIPSYYPDHPVIRAEWANYLASIEVLDRHVGAVLERLEREGVADNTVVFFFGDHGRPHYRDKQWLYDGGLRVPLIIRWPGHLKPDSENTQLVTLLDVTATTLSLAGVAVPSWMDGRDMFAKDFKGHQMVFGARDRCGTTNDRIRSVRTERFKYIRNFHPELPYSQHSGYKQLSYPGMTVAQVLEEQGKLKGPPALFWSERRPEEELYDLQADPDEVLNLAGDPGQAETLAQLRGALDQWVQESDDQGRLPEPDNEVVRKMLDASNNWYRRAMKKRGFPPHPDSEAYLDWWKTQLKVD</sequence>
<feature type="signal peptide" evidence="3">
    <location>
        <begin position="1"/>
        <end position="33"/>
    </location>
</feature>
<dbReference type="KEGG" id="knv:Pan216_21870"/>
<keyword evidence="3" id="KW-0732">Signal</keyword>
<dbReference type="InterPro" id="IPR000917">
    <property type="entry name" value="Sulfatase_N"/>
</dbReference>
<evidence type="ECO:0000313" key="6">
    <source>
        <dbReference type="Proteomes" id="UP000317093"/>
    </source>
</evidence>
<dbReference type="AlphaFoldDB" id="A0A518B311"/>
<dbReference type="InterPro" id="IPR017850">
    <property type="entry name" value="Alkaline_phosphatase_core_sf"/>
</dbReference>
<dbReference type="Proteomes" id="UP000317093">
    <property type="component" value="Chromosome"/>
</dbReference>
<dbReference type="GO" id="GO:0004065">
    <property type="term" value="F:arylsulfatase activity"/>
    <property type="evidence" value="ECO:0007669"/>
    <property type="project" value="TreeGrafter"/>
</dbReference>
<dbReference type="SUPFAM" id="SSF53649">
    <property type="entry name" value="Alkaline phosphatase-like"/>
    <property type="match status" value="1"/>
</dbReference>
<dbReference type="Pfam" id="PF00884">
    <property type="entry name" value="Sulfatase"/>
    <property type="match status" value="1"/>
</dbReference>
<proteinExistence type="inferred from homology"/>
<evidence type="ECO:0000256" key="3">
    <source>
        <dbReference type="SAM" id="SignalP"/>
    </source>
</evidence>
<protein>
    <submittedName>
        <fullName evidence="5">Choline-sulfatase</fullName>
        <ecNumber evidence="5">3.1.6.6</ecNumber>
    </submittedName>
</protein>
<keyword evidence="2 5" id="KW-0378">Hydrolase</keyword>
<evidence type="ECO:0000256" key="1">
    <source>
        <dbReference type="ARBA" id="ARBA00008779"/>
    </source>
</evidence>
<gene>
    <name evidence="5" type="primary">betC_5</name>
    <name evidence="5" type="ORF">Pan216_21870</name>
</gene>
<feature type="chain" id="PRO_5021794893" evidence="3">
    <location>
        <begin position="34"/>
        <end position="491"/>
    </location>
</feature>
<name>A0A518B311_9BACT</name>
<dbReference type="EC" id="3.1.6.6" evidence="5"/>
<dbReference type="PANTHER" id="PTHR42693:SF53">
    <property type="entry name" value="ENDO-4-O-SULFATASE"/>
    <property type="match status" value="1"/>
</dbReference>
<comment type="similarity">
    <text evidence="1">Belongs to the sulfatase family.</text>
</comment>
<dbReference type="InterPro" id="IPR050738">
    <property type="entry name" value="Sulfatase"/>
</dbReference>
<dbReference type="GO" id="GO:0047753">
    <property type="term" value="F:choline-sulfatase activity"/>
    <property type="evidence" value="ECO:0007669"/>
    <property type="project" value="UniProtKB-EC"/>
</dbReference>
<dbReference type="PANTHER" id="PTHR42693">
    <property type="entry name" value="ARYLSULFATASE FAMILY MEMBER"/>
    <property type="match status" value="1"/>
</dbReference>
<evidence type="ECO:0000256" key="2">
    <source>
        <dbReference type="ARBA" id="ARBA00022801"/>
    </source>
</evidence>
<evidence type="ECO:0000313" key="5">
    <source>
        <dbReference type="EMBL" id="QDU61332.1"/>
    </source>
</evidence>
<reference evidence="5 6" key="1">
    <citation type="submission" date="2019-02" db="EMBL/GenBank/DDBJ databases">
        <title>Deep-cultivation of Planctomycetes and their phenomic and genomic characterization uncovers novel biology.</title>
        <authorList>
            <person name="Wiegand S."/>
            <person name="Jogler M."/>
            <person name="Boedeker C."/>
            <person name="Pinto D."/>
            <person name="Vollmers J."/>
            <person name="Rivas-Marin E."/>
            <person name="Kohn T."/>
            <person name="Peeters S.H."/>
            <person name="Heuer A."/>
            <person name="Rast P."/>
            <person name="Oberbeckmann S."/>
            <person name="Bunk B."/>
            <person name="Jeske O."/>
            <person name="Meyerdierks A."/>
            <person name="Storesund J.E."/>
            <person name="Kallscheuer N."/>
            <person name="Luecker S."/>
            <person name="Lage O.M."/>
            <person name="Pohl T."/>
            <person name="Merkel B.J."/>
            <person name="Hornburger P."/>
            <person name="Mueller R.-W."/>
            <person name="Bruemmer F."/>
            <person name="Labrenz M."/>
            <person name="Spormann A.M."/>
            <person name="Op den Camp H."/>
            <person name="Overmann J."/>
            <person name="Amann R."/>
            <person name="Jetten M.S.M."/>
            <person name="Mascher T."/>
            <person name="Medema M.H."/>
            <person name="Devos D.P."/>
            <person name="Kaster A.-K."/>
            <person name="Ovreas L."/>
            <person name="Rohde M."/>
            <person name="Galperin M.Y."/>
            <person name="Jogler C."/>
        </authorList>
    </citation>
    <scope>NUCLEOTIDE SEQUENCE [LARGE SCALE GENOMIC DNA]</scope>
    <source>
        <strain evidence="5 6">Pan216</strain>
    </source>
</reference>
<keyword evidence="6" id="KW-1185">Reference proteome</keyword>
<dbReference type="CDD" id="cd16027">
    <property type="entry name" value="SGSH"/>
    <property type="match status" value="1"/>
</dbReference>
<organism evidence="5 6">
    <name type="scientific">Kolteria novifilia</name>
    <dbReference type="NCBI Taxonomy" id="2527975"/>
    <lineage>
        <taxon>Bacteria</taxon>
        <taxon>Pseudomonadati</taxon>
        <taxon>Planctomycetota</taxon>
        <taxon>Planctomycetia</taxon>
        <taxon>Kolteriales</taxon>
        <taxon>Kolteriaceae</taxon>
        <taxon>Kolteria</taxon>
    </lineage>
</organism>
<dbReference type="Gene3D" id="3.40.720.10">
    <property type="entry name" value="Alkaline Phosphatase, subunit A"/>
    <property type="match status" value="1"/>
</dbReference>
<feature type="domain" description="Sulfatase N-terminal" evidence="4">
    <location>
        <begin position="37"/>
        <end position="301"/>
    </location>
</feature>
<accession>A0A518B311</accession>
<dbReference type="EMBL" id="CP036279">
    <property type="protein sequence ID" value="QDU61332.1"/>
    <property type="molecule type" value="Genomic_DNA"/>
</dbReference>